<reference evidence="4" key="1">
    <citation type="submission" date="2017-05" db="EMBL/GenBank/DDBJ databases">
        <authorList>
            <person name="Lin X."/>
        </authorList>
    </citation>
    <scope>NUCLEOTIDE SEQUENCE [LARGE SCALE GENOMIC DNA]</scope>
    <source>
        <strain evidence="4">JLT2012</strain>
    </source>
</reference>
<keyword evidence="2" id="KW-0472">Membrane</keyword>
<dbReference type="AlphaFoldDB" id="A0A219B115"/>
<evidence type="ECO:0000256" key="1">
    <source>
        <dbReference type="SAM" id="Coils"/>
    </source>
</evidence>
<keyword evidence="2" id="KW-0812">Transmembrane</keyword>
<accession>A0A219B115</accession>
<organism evidence="3 4">
    <name type="scientific">Pacificimonas flava</name>
    <dbReference type="NCBI Taxonomy" id="1234595"/>
    <lineage>
        <taxon>Bacteria</taxon>
        <taxon>Pseudomonadati</taxon>
        <taxon>Pseudomonadota</taxon>
        <taxon>Alphaproteobacteria</taxon>
        <taxon>Sphingomonadales</taxon>
        <taxon>Sphingosinicellaceae</taxon>
        <taxon>Pacificimonas</taxon>
    </lineage>
</organism>
<dbReference type="EMBL" id="NFZT01000001">
    <property type="protein sequence ID" value="OWV32042.1"/>
    <property type="molecule type" value="Genomic_DNA"/>
</dbReference>
<evidence type="ECO:0000313" key="3">
    <source>
        <dbReference type="EMBL" id="OWV32042.1"/>
    </source>
</evidence>
<comment type="caution">
    <text evidence="3">The sequence shown here is derived from an EMBL/GenBank/DDBJ whole genome shotgun (WGS) entry which is preliminary data.</text>
</comment>
<sequence length="102" mass="11609">MDFGGPGFVIAIIALCYGGWIINNWIRAKHGYELEDEWGGKSTKSDPSSTRKVELLTNENEALKGQITRLEERLSVLERIATDPTRRLEDEFEKLKREDAGK</sequence>
<feature type="coiled-coil region" evidence="1">
    <location>
        <begin position="53"/>
        <end position="80"/>
    </location>
</feature>
<protein>
    <submittedName>
        <fullName evidence="3">Uncharacterized protein</fullName>
    </submittedName>
</protein>
<evidence type="ECO:0000313" key="4">
    <source>
        <dbReference type="Proteomes" id="UP000198462"/>
    </source>
</evidence>
<dbReference type="Proteomes" id="UP000198462">
    <property type="component" value="Unassembled WGS sequence"/>
</dbReference>
<dbReference type="OrthoDB" id="7472820at2"/>
<gene>
    <name evidence="3" type="ORF">B5C34_00260</name>
</gene>
<evidence type="ECO:0000256" key="2">
    <source>
        <dbReference type="SAM" id="Phobius"/>
    </source>
</evidence>
<keyword evidence="2" id="KW-1133">Transmembrane helix</keyword>
<keyword evidence="4" id="KW-1185">Reference proteome</keyword>
<keyword evidence="1" id="KW-0175">Coiled coil</keyword>
<proteinExistence type="predicted"/>
<feature type="transmembrane region" description="Helical" evidence="2">
    <location>
        <begin position="6"/>
        <end position="26"/>
    </location>
</feature>
<name>A0A219B115_9SPHN</name>
<dbReference type="RefSeq" id="WP_088710840.1">
    <property type="nucleotide sequence ID" value="NZ_NFZT01000001.1"/>
</dbReference>